<proteinExistence type="predicted"/>
<dbReference type="GO" id="GO:0042393">
    <property type="term" value="F:histone binding"/>
    <property type="evidence" value="ECO:0007669"/>
    <property type="project" value="TreeGrafter"/>
</dbReference>
<feature type="domain" description="Strawberry notch helicase C" evidence="2">
    <location>
        <begin position="65"/>
        <end position="377"/>
    </location>
</feature>
<dbReference type="GO" id="GO:0005634">
    <property type="term" value="C:nucleus"/>
    <property type="evidence" value="ECO:0007669"/>
    <property type="project" value="TreeGrafter"/>
</dbReference>
<name>A0A061QW51_9CHLO</name>
<reference evidence="3" key="1">
    <citation type="submission" date="2014-05" db="EMBL/GenBank/DDBJ databases">
        <title>The transcriptome of the halophilic microalga Tetraselmis sp. GSL018 isolated from the Great Salt Lake, Utah.</title>
        <authorList>
            <person name="Jinkerson R.E."/>
            <person name="D'Adamo S."/>
            <person name="Posewitz M.C."/>
        </authorList>
    </citation>
    <scope>NUCLEOTIDE SEQUENCE</scope>
    <source>
        <strain evidence="3">GSL018</strain>
    </source>
</reference>
<dbReference type="InterPro" id="IPR026741">
    <property type="entry name" value="SNO"/>
</dbReference>
<evidence type="ECO:0000259" key="2">
    <source>
        <dbReference type="Pfam" id="PF13871"/>
    </source>
</evidence>
<sequence>SKSRKSESGSANSDTADGPTHKELKELRKQRLLLKYKEAKEAYDAAVEHKEKLQAEVAGLDLPKNPLDDVIDRLGGVERVAEMTGRKGRFVRDHATGTVQFEARNARGVPGTTLEMINVSERELFQSGKKLVAVISEAASAGISLHADKRAGNRRRRVHFTLELPWSADKAIQQFGRSHRSNEVSGPQYFLCFTSLGGENRFASAVSRRLEALGALTQGDRRAGPSLGECNYESEWGKQALTTMYEALLGERQLPIVPPACRKEDSVGGAAAGKGDSGGSLPAEEFLSRARFHMMSVGLMTARSAAPAAERKEGDPVAASDVRMTEGDKCHVPKFLNRLLGMSPEAQKMIFDFFQELLDLAISKARQTGEFDDGIVDVKGDIYVVGKPSVVYRDSFSQADTLHTTLQVDRGVSWGHAKRMLELGIPTAFQLEQHDREKSQGGTSAATGRIVIDIYRKGASSEGASSELAEINKPTPRSSRLPTD</sequence>
<feature type="compositionally biased region" description="Polar residues" evidence="1">
    <location>
        <begin position="475"/>
        <end position="484"/>
    </location>
</feature>
<dbReference type="PANTHER" id="PTHR12706">
    <property type="entry name" value="STRAWBERRY NOTCH-RELATED"/>
    <property type="match status" value="1"/>
</dbReference>
<dbReference type="InterPro" id="IPR026937">
    <property type="entry name" value="SBNO_Helicase_C_dom"/>
</dbReference>
<dbReference type="GO" id="GO:0006355">
    <property type="term" value="P:regulation of DNA-templated transcription"/>
    <property type="evidence" value="ECO:0007669"/>
    <property type="project" value="InterPro"/>
</dbReference>
<evidence type="ECO:0000256" key="1">
    <source>
        <dbReference type="SAM" id="MobiDB-lite"/>
    </source>
</evidence>
<feature type="region of interest" description="Disordered" evidence="1">
    <location>
        <begin position="459"/>
        <end position="484"/>
    </location>
</feature>
<dbReference type="EMBL" id="GBEZ01024329">
    <property type="protein sequence ID" value="JAC62650.1"/>
    <property type="molecule type" value="Transcribed_RNA"/>
</dbReference>
<protein>
    <submittedName>
        <fullName evidence="3">Protein strawberry notch-like</fullName>
    </submittedName>
</protein>
<evidence type="ECO:0000313" key="3">
    <source>
        <dbReference type="EMBL" id="JAC62650.1"/>
    </source>
</evidence>
<dbReference type="GO" id="GO:0031490">
    <property type="term" value="F:chromatin DNA binding"/>
    <property type="evidence" value="ECO:0007669"/>
    <property type="project" value="TreeGrafter"/>
</dbReference>
<dbReference type="PANTHER" id="PTHR12706:SF13">
    <property type="entry name" value="PROTEIN FORGETTER 1"/>
    <property type="match status" value="1"/>
</dbReference>
<dbReference type="AlphaFoldDB" id="A0A061QW51"/>
<feature type="region of interest" description="Disordered" evidence="1">
    <location>
        <begin position="1"/>
        <end position="25"/>
    </location>
</feature>
<dbReference type="Pfam" id="PF13871">
    <property type="entry name" value="Helicase_C_4"/>
    <property type="match status" value="1"/>
</dbReference>
<gene>
    <name evidence="3" type="ORF">TSPGSL018_22726</name>
</gene>
<feature type="non-terminal residue" evidence="3">
    <location>
        <position position="1"/>
    </location>
</feature>
<organism evidence="3">
    <name type="scientific">Tetraselmis sp. GSL018</name>
    <dbReference type="NCBI Taxonomy" id="582737"/>
    <lineage>
        <taxon>Eukaryota</taxon>
        <taxon>Viridiplantae</taxon>
        <taxon>Chlorophyta</taxon>
        <taxon>core chlorophytes</taxon>
        <taxon>Chlorodendrophyceae</taxon>
        <taxon>Chlorodendrales</taxon>
        <taxon>Chlorodendraceae</taxon>
        <taxon>Tetraselmis</taxon>
    </lineage>
</organism>
<accession>A0A061QW51</accession>